<dbReference type="RefSeq" id="WP_373655859.1">
    <property type="nucleotide sequence ID" value="NZ_JBGUAW010000006.1"/>
</dbReference>
<evidence type="ECO:0000313" key="5">
    <source>
        <dbReference type="Proteomes" id="UP001575181"/>
    </source>
</evidence>
<gene>
    <name evidence="4" type="ORF">ACERLL_09575</name>
</gene>
<feature type="signal peptide" evidence="2">
    <location>
        <begin position="1"/>
        <end position="25"/>
    </location>
</feature>
<dbReference type="PANTHER" id="PTHR42951:SF4">
    <property type="entry name" value="ACYL-COENZYME A THIOESTERASE MBLAC2"/>
    <property type="match status" value="1"/>
</dbReference>
<accession>A0ABV4TUT1</accession>
<proteinExistence type="inferred from homology"/>
<dbReference type="NCBIfam" id="TIGR04559">
    <property type="entry name" value="SoxH_rel_PQQ_2"/>
    <property type="match status" value="1"/>
</dbReference>
<reference evidence="4 5" key="1">
    <citation type="submission" date="2024-08" db="EMBL/GenBank/DDBJ databases">
        <title>Whole-genome sequencing of halo(alkali)philic microorganisms from hypersaline lakes.</title>
        <authorList>
            <person name="Sorokin D.Y."/>
            <person name="Merkel A.Y."/>
            <person name="Messina E."/>
            <person name="Yakimov M."/>
        </authorList>
    </citation>
    <scope>NUCLEOTIDE SEQUENCE [LARGE SCALE GENOMIC DNA]</scope>
    <source>
        <strain evidence="4 5">Cl-TMA</strain>
    </source>
</reference>
<sequence length="313" mass="34801">MSLRRFPIRLLVAVVSLLTLGAAGADTESPRIEVRRVAPGVYVHSGAYEQSSPANGGDIANIGFVVGQRCVAVIDTGGSRAVGRGLREAVRRKTEKPVCYVINTHMHPDHVLGNAAFLEDDPVFIAHHRLSRALAARQSSYRQSQGDALGRAVAEDWFVYPEETVSDRRRLRLGGRSLLLEARPTAHTSNDLTVLDERTGTWWLGDLLFVERMPTLDGSLTGWLDLLGRLKERRVERVVPGHGPASVAWPEAGRPLARYLENLRRRTRAALDQGKSLAEALAAAERRANEQWVLFRQVHPRNVTKAYAELEWK</sequence>
<dbReference type="EMBL" id="JBGUAW010000006">
    <property type="protein sequence ID" value="MFA9461072.1"/>
    <property type="molecule type" value="Genomic_DNA"/>
</dbReference>
<name>A0ABV4TUT1_9GAMM</name>
<feature type="chain" id="PRO_5046161805" evidence="2">
    <location>
        <begin position="26"/>
        <end position="313"/>
    </location>
</feature>
<dbReference type="Gene3D" id="3.60.15.10">
    <property type="entry name" value="Ribonuclease Z/Hydroxyacylglutathione hydrolase-like"/>
    <property type="match status" value="1"/>
</dbReference>
<feature type="domain" description="Metallo-beta-lactamase" evidence="3">
    <location>
        <begin position="59"/>
        <end position="242"/>
    </location>
</feature>
<dbReference type="InterPro" id="IPR001279">
    <property type="entry name" value="Metallo-B-lactamas"/>
</dbReference>
<dbReference type="SMART" id="SM00849">
    <property type="entry name" value="Lactamase_B"/>
    <property type="match status" value="1"/>
</dbReference>
<evidence type="ECO:0000259" key="3">
    <source>
        <dbReference type="SMART" id="SM00849"/>
    </source>
</evidence>
<keyword evidence="2" id="KW-0732">Signal</keyword>
<dbReference type="SUPFAM" id="SSF56281">
    <property type="entry name" value="Metallo-hydrolase/oxidoreductase"/>
    <property type="match status" value="1"/>
</dbReference>
<evidence type="ECO:0000256" key="1">
    <source>
        <dbReference type="ARBA" id="ARBA00005250"/>
    </source>
</evidence>
<dbReference type="Proteomes" id="UP001575181">
    <property type="component" value="Unassembled WGS sequence"/>
</dbReference>
<dbReference type="Pfam" id="PF00753">
    <property type="entry name" value="Lactamase_B"/>
    <property type="match status" value="1"/>
</dbReference>
<dbReference type="CDD" id="cd16282">
    <property type="entry name" value="metallo-hydrolase-like_MBL-fold"/>
    <property type="match status" value="1"/>
</dbReference>
<organism evidence="4 5">
    <name type="scientific">Thiohalorhabdus methylotrophus</name>
    <dbReference type="NCBI Taxonomy" id="3242694"/>
    <lineage>
        <taxon>Bacteria</taxon>
        <taxon>Pseudomonadati</taxon>
        <taxon>Pseudomonadota</taxon>
        <taxon>Gammaproteobacteria</taxon>
        <taxon>Thiohalorhabdales</taxon>
        <taxon>Thiohalorhabdaceae</taxon>
        <taxon>Thiohalorhabdus</taxon>
    </lineage>
</organism>
<protein>
    <submittedName>
        <fullName evidence="4">Quinoprotein relay system zinc metallohydrolase 2</fullName>
    </submittedName>
</protein>
<dbReference type="PANTHER" id="PTHR42951">
    <property type="entry name" value="METALLO-BETA-LACTAMASE DOMAIN-CONTAINING"/>
    <property type="match status" value="1"/>
</dbReference>
<comment type="similarity">
    <text evidence="1">Belongs to the metallo-beta-lactamase superfamily. Class-B beta-lactamase family.</text>
</comment>
<dbReference type="InterPro" id="IPR030829">
    <property type="entry name" value="SoxH-rel_PQQ_2"/>
</dbReference>
<comment type="caution">
    <text evidence="4">The sequence shown here is derived from an EMBL/GenBank/DDBJ whole genome shotgun (WGS) entry which is preliminary data.</text>
</comment>
<dbReference type="InterPro" id="IPR050855">
    <property type="entry name" value="NDM-1-like"/>
</dbReference>
<evidence type="ECO:0000256" key="2">
    <source>
        <dbReference type="SAM" id="SignalP"/>
    </source>
</evidence>
<dbReference type="InterPro" id="IPR036866">
    <property type="entry name" value="RibonucZ/Hydroxyglut_hydro"/>
</dbReference>
<evidence type="ECO:0000313" key="4">
    <source>
        <dbReference type="EMBL" id="MFA9461072.1"/>
    </source>
</evidence>
<keyword evidence="5" id="KW-1185">Reference proteome</keyword>